<reference evidence="3 4" key="1">
    <citation type="journal article" date="2019" name="Int. J. Syst. Evol. Microbiol.">
        <title>The Global Catalogue of Microorganisms (GCM) 10K type strain sequencing project: providing services to taxonomists for standard genome sequencing and annotation.</title>
        <authorList>
            <consortium name="The Broad Institute Genomics Platform"/>
            <consortium name="The Broad Institute Genome Sequencing Center for Infectious Disease"/>
            <person name="Wu L."/>
            <person name="Ma J."/>
        </authorList>
    </citation>
    <scope>NUCLEOTIDE SEQUENCE [LARGE SCALE GENOMIC DNA]</scope>
    <source>
        <strain evidence="3 4">JCM 13378</strain>
    </source>
</reference>
<proteinExistence type="predicted"/>
<accession>A0ABN0WV70</accession>
<evidence type="ECO:0000313" key="4">
    <source>
        <dbReference type="Proteomes" id="UP001501757"/>
    </source>
</evidence>
<sequence length="96" mass="10478">MGLRGESICGWLYIVNKLKAEVWALFVAPDFQGQGIGKALLTELVSWCHQGGVTSLRLNTEDGTRAAVFYALQGWQRGRKTGDEVSFSCTLTTIPG</sequence>
<comment type="caution">
    <text evidence="3">The sequence shown here is derived from an EMBL/GenBank/DDBJ whole genome shotgun (WGS) entry which is preliminary data.</text>
</comment>
<dbReference type="Gene3D" id="3.40.630.30">
    <property type="match status" value="1"/>
</dbReference>
<keyword evidence="1" id="KW-0808">Transferase</keyword>
<evidence type="ECO:0000256" key="1">
    <source>
        <dbReference type="ARBA" id="ARBA00022679"/>
    </source>
</evidence>
<dbReference type="EMBL" id="BAAAEI010000006">
    <property type="protein sequence ID" value="GAA0347562.1"/>
    <property type="molecule type" value="Genomic_DNA"/>
</dbReference>
<dbReference type="PANTHER" id="PTHR13947:SF37">
    <property type="entry name" value="LD18367P"/>
    <property type="match status" value="1"/>
</dbReference>
<dbReference type="PANTHER" id="PTHR13947">
    <property type="entry name" value="GNAT FAMILY N-ACETYLTRANSFERASE"/>
    <property type="match status" value="1"/>
</dbReference>
<dbReference type="Proteomes" id="UP001501757">
    <property type="component" value="Unassembled WGS sequence"/>
</dbReference>
<evidence type="ECO:0000259" key="2">
    <source>
        <dbReference type="PROSITE" id="PS51186"/>
    </source>
</evidence>
<feature type="domain" description="N-acetyltransferase" evidence="2">
    <location>
        <begin position="1"/>
        <end position="92"/>
    </location>
</feature>
<keyword evidence="4" id="KW-1185">Reference proteome</keyword>
<dbReference type="RefSeq" id="WP_425542061.1">
    <property type="nucleotide sequence ID" value="NZ_BAAAEI010000006.1"/>
</dbReference>
<evidence type="ECO:0000313" key="3">
    <source>
        <dbReference type="EMBL" id="GAA0347562.1"/>
    </source>
</evidence>
<name>A0ABN0WV70_9ALTE</name>
<dbReference type="PROSITE" id="PS51186">
    <property type="entry name" value="GNAT"/>
    <property type="match status" value="1"/>
</dbReference>
<dbReference type="InterPro" id="IPR050769">
    <property type="entry name" value="NAT_camello-type"/>
</dbReference>
<dbReference type="InterPro" id="IPR016181">
    <property type="entry name" value="Acyl_CoA_acyltransferase"/>
</dbReference>
<dbReference type="CDD" id="cd04301">
    <property type="entry name" value="NAT_SF"/>
    <property type="match status" value="1"/>
</dbReference>
<gene>
    <name evidence="3" type="ORF">GCM10009092_09930</name>
</gene>
<dbReference type="Pfam" id="PF00583">
    <property type="entry name" value="Acetyltransf_1"/>
    <property type="match status" value="1"/>
</dbReference>
<organism evidence="3 4">
    <name type="scientific">Bowmanella denitrificans</name>
    <dbReference type="NCBI Taxonomy" id="366582"/>
    <lineage>
        <taxon>Bacteria</taxon>
        <taxon>Pseudomonadati</taxon>
        <taxon>Pseudomonadota</taxon>
        <taxon>Gammaproteobacteria</taxon>
        <taxon>Alteromonadales</taxon>
        <taxon>Alteromonadaceae</taxon>
        <taxon>Bowmanella</taxon>
    </lineage>
</organism>
<dbReference type="SUPFAM" id="SSF55729">
    <property type="entry name" value="Acyl-CoA N-acyltransferases (Nat)"/>
    <property type="match status" value="1"/>
</dbReference>
<dbReference type="InterPro" id="IPR000182">
    <property type="entry name" value="GNAT_dom"/>
</dbReference>
<protein>
    <recommendedName>
        <fullName evidence="2">N-acetyltransferase domain-containing protein</fullName>
    </recommendedName>
</protein>